<reference evidence="3 4" key="1">
    <citation type="submission" date="2020-08" db="EMBL/GenBank/DDBJ databases">
        <title>Genomic Encyclopedia of Type Strains, Phase IV (KMG-IV): sequencing the most valuable type-strain genomes for metagenomic binning, comparative biology and taxonomic classification.</title>
        <authorList>
            <person name="Goeker M."/>
        </authorList>
    </citation>
    <scope>NUCLEOTIDE SEQUENCE [LARGE SCALE GENOMIC DNA]</scope>
    <source>
        <strain evidence="3 4">DSM 44197</strain>
    </source>
</reference>
<sequence>MIDFRYHLVSIVAIFLALALGIILGSTTLSQSVTAGLRRQAQSVAQTNEQLKRQQRQLESQLKGEDQFAEALGPQFVAERLKGQSVVLVETPGASNDSIEKVGELLKAAGATVTGRVTVQKKFLDDDQRTTVDELATQLRPSGMNFPAGAGPYDKAAAVLASALVTRDAAKAGREDAAGGTILNGFREMGYLTTSGKPGSHATLAVVIAPSVPYATEGGDEDNKALISVATGLDAAGRGAVVGGPATAAQEGGLITALRDSDTEKTISSTDAVDTASGQVVTVLALQNELAGKSGQYGTGSGASGYLPTPVPAVGKNG</sequence>
<dbReference type="EMBL" id="JACJIA010000011">
    <property type="protein sequence ID" value="MBA8955125.1"/>
    <property type="molecule type" value="Genomic_DNA"/>
</dbReference>
<dbReference type="Pfam" id="PF11382">
    <property type="entry name" value="MctB"/>
    <property type="match status" value="1"/>
</dbReference>
<name>A0A7W3LVS0_ACTNM</name>
<evidence type="ECO:0000256" key="1">
    <source>
        <dbReference type="SAM" id="Coils"/>
    </source>
</evidence>
<organism evidence="3 4">
    <name type="scientific">Actinomadura namibiensis</name>
    <dbReference type="NCBI Taxonomy" id="182080"/>
    <lineage>
        <taxon>Bacteria</taxon>
        <taxon>Bacillati</taxon>
        <taxon>Actinomycetota</taxon>
        <taxon>Actinomycetes</taxon>
        <taxon>Streptosporangiales</taxon>
        <taxon>Thermomonosporaceae</taxon>
        <taxon>Actinomadura</taxon>
    </lineage>
</organism>
<dbReference type="InterPro" id="IPR021522">
    <property type="entry name" value="MctB"/>
</dbReference>
<dbReference type="Proteomes" id="UP000572680">
    <property type="component" value="Unassembled WGS sequence"/>
</dbReference>
<gene>
    <name evidence="3" type="ORF">HNR61_006799</name>
</gene>
<evidence type="ECO:0000256" key="2">
    <source>
        <dbReference type="SAM" id="MobiDB-lite"/>
    </source>
</evidence>
<dbReference type="AlphaFoldDB" id="A0A7W3LVS0"/>
<keyword evidence="1" id="KW-0175">Coiled coil</keyword>
<evidence type="ECO:0000313" key="3">
    <source>
        <dbReference type="EMBL" id="MBA8955125.1"/>
    </source>
</evidence>
<evidence type="ECO:0000313" key="4">
    <source>
        <dbReference type="Proteomes" id="UP000572680"/>
    </source>
</evidence>
<evidence type="ECO:0008006" key="5">
    <source>
        <dbReference type="Google" id="ProtNLM"/>
    </source>
</evidence>
<dbReference type="RefSeq" id="WP_182847159.1">
    <property type="nucleotide sequence ID" value="NZ_BAAALP010000040.1"/>
</dbReference>
<proteinExistence type="predicted"/>
<protein>
    <recommendedName>
        <fullName evidence="5">Copper transporter</fullName>
    </recommendedName>
</protein>
<keyword evidence="4" id="KW-1185">Reference proteome</keyword>
<feature type="region of interest" description="Disordered" evidence="2">
    <location>
        <begin position="296"/>
        <end position="318"/>
    </location>
</feature>
<accession>A0A7W3LVS0</accession>
<dbReference type="GO" id="GO:0016020">
    <property type="term" value="C:membrane"/>
    <property type="evidence" value="ECO:0007669"/>
    <property type="project" value="InterPro"/>
</dbReference>
<dbReference type="GO" id="GO:0055070">
    <property type="term" value="P:copper ion homeostasis"/>
    <property type="evidence" value="ECO:0007669"/>
    <property type="project" value="InterPro"/>
</dbReference>
<comment type="caution">
    <text evidence="3">The sequence shown here is derived from an EMBL/GenBank/DDBJ whole genome shotgun (WGS) entry which is preliminary data.</text>
</comment>
<feature type="coiled-coil region" evidence="1">
    <location>
        <begin position="34"/>
        <end position="64"/>
    </location>
</feature>